<dbReference type="Pfam" id="PF03808">
    <property type="entry name" value="Glyco_tran_WecG"/>
    <property type="match status" value="1"/>
</dbReference>
<keyword evidence="4 5" id="KW-0961">Cell wall biogenesis/degradation</keyword>
<sequence>MFQNTNEKVNVIGTYFDNLSMKEVTESVVDFMENYTDKNLFIVTANPEIVYYARKNSEYMGKLKTADIIVPDGIGIVKASRKLGTELKERVPGIELMENILIEANKLHKRVFLLGASKETVKLCQANLKELYPNIKFKSKHGYKDITDFKRLQQVKKFKPDIVFVAMGYPKQENWIFYNRPHFKNTVFMGVGGSFDVFSGRVKRAPHIFIKLNLEWLYRLLKDFKRINRIIIIPLFLLETIKQKRKPFNYEQELW</sequence>
<accession>A0AAE7BZL7</accession>
<dbReference type="InterPro" id="IPR004629">
    <property type="entry name" value="WecG_TagA_CpsF"/>
</dbReference>
<dbReference type="GO" id="GO:0047244">
    <property type="term" value="F:N-acetylglucosaminyldiphosphoundecaprenol N-acetyl-beta-D-mannosaminyltransferase activity"/>
    <property type="evidence" value="ECO:0007669"/>
    <property type="project" value="UniProtKB-UniRule"/>
</dbReference>
<dbReference type="AlphaFoldDB" id="A0AAE7BZL7"/>
<evidence type="ECO:0000256" key="2">
    <source>
        <dbReference type="ARBA" id="ARBA00022679"/>
    </source>
</evidence>
<dbReference type="Proteomes" id="UP000501122">
    <property type="component" value="Chromosome"/>
</dbReference>
<dbReference type="RefSeq" id="WP_164953229.1">
    <property type="nucleotide sequence ID" value="NZ_CP047363.1"/>
</dbReference>
<dbReference type="EC" id="2.4.1.187" evidence="5"/>
<keyword evidence="3 5" id="KW-0777">Teichoic acid biosynthesis</keyword>
<evidence type="ECO:0000313" key="6">
    <source>
        <dbReference type="EMBL" id="QIH77952.1"/>
    </source>
</evidence>
<proteinExistence type="inferred from homology"/>
<evidence type="ECO:0000256" key="5">
    <source>
        <dbReference type="HAMAP-Rule" id="MF_02070"/>
    </source>
</evidence>
<dbReference type="CDD" id="cd06533">
    <property type="entry name" value="Glyco_transf_WecG_TagA"/>
    <property type="match status" value="1"/>
</dbReference>
<evidence type="ECO:0000256" key="3">
    <source>
        <dbReference type="ARBA" id="ARBA00022944"/>
    </source>
</evidence>
<comment type="similarity">
    <text evidence="5">Belongs to the glycosyltransferase 26 family. TagA/TarA subfamily.</text>
</comment>
<dbReference type="PANTHER" id="PTHR34136">
    <property type="match status" value="1"/>
</dbReference>
<comment type="function">
    <text evidence="5">Catalyzes the conversion of GlcNAc-PP-undecaprenol into ManNAc-GlcNAc-PP-undecaprenol, the first committed lipid intermediate in the de novo synthesis of teichoic acid.</text>
</comment>
<comment type="pathway">
    <text evidence="5">Cell wall biogenesis; teichoic acid biosynthesis.</text>
</comment>
<dbReference type="PANTHER" id="PTHR34136:SF1">
    <property type="entry name" value="UDP-N-ACETYL-D-MANNOSAMINURONIC ACID TRANSFERASE"/>
    <property type="match status" value="1"/>
</dbReference>
<gene>
    <name evidence="6" type="ORF">GTN30_04650</name>
</gene>
<evidence type="ECO:0000256" key="1">
    <source>
        <dbReference type="ARBA" id="ARBA00022676"/>
    </source>
</evidence>
<organism evidence="6 7">
    <name type="scientific">Macrococcoides canis</name>
    <dbReference type="NCBI Taxonomy" id="1855823"/>
    <lineage>
        <taxon>Bacteria</taxon>
        <taxon>Bacillati</taxon>
        <taxon>Bacillota</taxon>
        <taxon>Bacilli</taxon>
        <taxon>Bacillales</taxon>
        <taxon>Staphylococcaceae</taxon>
        <taxon>Macrococcoides</taxon>
    </lineage>
</organism>
<comment type="catalytic activity">
    <reaction evidence="5">
        <text>UDP-N-acetyl-alpha-D-mannosamine + N-acetyl-alpha-D-glucosaminyl-di-trans,octa-cis-undecaprenyl diphosphate = N-acetyl-beta-D-mannosaminyl-(1-&gt;4)-N-acetyl-alpha-D-glucosaminyl di-trans,octa-cis-undecaprenyl diphosphate + UDP + H(+)</text>
        <dbReference type="Rhea" id="RHEA:16053"/>
        <dbReference type="ChEBI" id="CHEBI:15378"/>
        <dbReference type="ChEBI" id="CHEBI:58223"/>
        <dbReference type="ChEBI" id="CHEBI:62959"/>
        <dbReference type="ChEBI" id="CHEBI:68623"/>
        <dbReference type="ChEBI" id="CHEBI:132210"/>
        <dbReference type="EC" id="2.4.1.187"/>
    </reaction>
</comment>
<evidence type="ECO:0000313" key="7">
    <source>
        <dbReference type="Proteomes" id="UP000501122"/>
    </source>
</evidence>
<dbReference type="NCBIfam" id="TIGR00696">
    <property type="entry name" value="wecG_tagA_cpsF"/>
    <property type="match status" value="1"/>
</dbReference>
<keyword evidence="1 5" id="KW-0328">Glycosyltransferase</keyword>
<dbReference type="GO" id="GO:0071555">
    <property type="term" value="P:cell wall organization"/>
    <property type="evidence" value="ECO:0007669"/>
    <property type="project" value="UniProtKB-KW"/>
</dbReference>
<dbReference type="GO" id="GO:0019350">
    <property type="term" value="P:teichoic acid biosynthetic process"/>
    <property type="evidence" value="ECO:0007669"/>
    <property type="project" value="UniProtKB-UniRule"/>
</dbReference>
<dbReference type="EMBL" id="CP047363">
    <property type="protein sequence ID" value="QIH77952.1"/>
    <property type="molecule type" value="Genomic_DNA"/>
</dbReference>
<evidence type="ECO:0000256" key="4">
    <source>
        <dbReference type="ARBA" id="ARBA00023316"/>
    </source>
</evidence>
<protein>
    <recommendedName>
        <fullName evidence="5">N-acetylglucosaminyldiphosphoundecaprenol N-acetyl-beta-D-mannosaminyltransferase</fullName>
        <ecNumber evidence="5">2.4.1.187</ecNumber>
    </recommendedName>
    <alternativeName>
        <fullName evidence="5">N-acetylmannosaminyltransferase</fullName>
    </alternativeName>
    <alternativeName>
        <fullName evidence="5">UDP-N-acetylmannosamine transferase</fullName>
    </alternativeName>
    <alternativeName>
        <fullName evidence="5">UDP-N-acetylmannosamine:N-acetylglucosaminyl pyrophosphorylundecaprenol N-acetylmannosaminyltransferase</fullName>
    </alternativeName>
</protein>
<dbReference type="HAMAP" id="MF_02070">
    <property type="entry name" value="TagA_TarA"/>
    <property type="match status" value="1"/>
</dbReference>
<reference evidence="6" key="1">
    <citation type="journal article" date="2020" name="Antimicrob. Agents Chemother.">
        <title>The novel macrolide resistance genes mef(D), msr(F) and msr(H) are present on resistance islands in Macrococcus canis, Macrococcus caseolyticus and Staphylococcus aureus.</title>
        <authorList>
            <person name="Schwendener S."/>
            <person name="Dona V."/>
            <person name="Perreten V."/>
        </authorList>
    </citation>
    <scope>NUCLEOTIDE SEQUENCE</scope>
    <source>
        <strain evidence="6">Epi0076A</strain>
    </source>
</reference>
<dbReference type="InterPro" id="IPR034714">
    <property type="entry name" value="TagA_TarA"/>
</dbReference>
<keyword evidence="2 5" id="KW-0808">Transferase</keyword>
<name>A0AAE7BZL7_9STAP</name>